<evidence type="ECO:0000256" key="1">
    <source>
        <dbReference type="SAM" id="SignalP"/>
    </source>
</evidence>
<organism evidence="2 3">
    <name type="scientific">Planctomicrobium piriforme</name>
    <dbReference type="NCBI Taxonomy" id="1576369"/>
    <lineage>
        <taxon>Bacteria</taxon>
        <taxon>Pseudomonadati</taxon>
        <taxon>Planctomycetota</taxon>
        <taxon>Planctomycetia</taxon>
        <taxon>Planctomycetales</taxon>
        <taxon>Planctomycetaceae</taxon>
        <taxon>Planctomicrobium</taxon>
    </lineage>
</organism>
<dbReference type="Proteomes" id="UP000199518">
    <property type="component" value="Unassembled WGS sequence"/>
</dbReference>
<evidence type="ECO:0000313" key="2">
    <source>
        <dbReference type="EMBL" id="SFI06692.1"/>
    </source>
</evidence>
<name>A0A1I3F675_9PLAN</name>
<dbReference type="Gene3D" id="3.40.50.1110">
    <property type="entry name" value="SGNH hydrolase"/>
    <property type="match status" value="2"/>
</dbReference>
<sequence length="626" mass="69037">MNRRCCLLGLVAWLMPLVALQAVSAAEFYQVRGGIPNSQYFFKANIVGNQYLFFVGNSVLAGTGLKDGNLRYSAQMVKEFKKSFPDANIIETRHTQPGGSWFGQFRVSRGQPVFGEVIASGHLAILDFAADDRHADIAQVKTSVEGLLRQITRYRGTHSRILVYTLTPEMLQDYKTGKTPEYIQVCEQIAAHYGIPSVNLAQYAAEQILAGKISFADFSADGVNPTDAGAKIYAEGIAKFVEALMAATPIPEKPTAYPLPPALFPETNDNGCIIAYEDPQVKRSAEWKPGQVSPIGPFRHLLITEQPGATLSLQFKGSEIGLIDVVDKDSADFEYSIDGGPFRKLAAPKDVTAPTMRPVSLVAGLDREKEHELILKTASPGTARVGGLLLNGMIANALAGLTKLQQIDQIYAGIDPITYQPPAGRFANIPKTMEKLRNGVDLRMVLLGDSIMGNTSGSAFELLLMRDYPKCNVIKIASLRSSTGCKYYREENRVQDYVLKHNPDLLVIGGISNGGDAEAVRSVIQQVRAQKPDTEVLLLTPVFGAMRDEHIRTYTRDIDTTTSNFRYNMQKVAAEEHCAFFDMTGPWWEYIQSTGKTYGWFMGDAVHANDRGCQIIGRLLEIWFKE</sequence>
<dbReference type="RefSeq" id="WP_092048987.1">
    <property type="nucleotide sequence ID" value="NZ_FOQD01000005.1"/>
</dbReference>
<dbReference type="GO" id="GO:0016788">
    <property type="term" value="F:hydrolase activity, acting on ester bonds"/>
    <property type="evidence" value="ECO:0007669"/>
    <property type="project" value="UniProtKB-ARBA"/>
</dbReference>
<dbReference type="InterPro" id="IPR036514">
    <property type="entry name" value="SGNH_hydro_sf"/>
</dbReference>
<dbReference type="CDD" id="cd00229">
    <property type="entry name" value="SGNH_hydrolase"/>
    <property type="match status" value="2"/>
</dbReference>
<keyword evidence="3" id="KW-1185">Reference proteome</keyword>
<dbReference type="EMBL" id="FOQD01000005">
    <property type="protein sequence ID" value="SFI06692.1"/>
    <property type="molecule type" value="Genomic_DNA"/>
</dbReference>
<dbReference type="STRING" id="1576369.SAMN05421753_105100"/>
<gene>
    <name evidence="2" type="ORF">SAMN05421753_105100</name>
</gene>
<dbReference type="InterPro" id="IPR051532">
    <property type="entry name" value="Ester_Hydrolysis_Enzymes"/>
</dbReference>
<proteinExistence type="predicted"/>
<dbReference type="SUPFAM" id="SSF52266">
    <property type="entry name" value="SGNH hydrolase"/>
    <property type="match status" value="2"/>
</dbReference>
<feature type="signal peptide" evidence="1">
    <location>
        <begin position="1"/>
        <end position="25"/>
    </location>
</feature>
<dbReference type="AlphaFoldDB" id="A0A1I3F675"/>
<keyword evidence="1" id="KW-0732">Signal</keyword>
<keyword evidence="2" id="KW-0378">Hydrolase</keyword>
<protein>
    <submittedName>
        <fullName evidence="2">GDSL-like Lipase/Acylhydrolase family protein</fullName>
    </submittedName>
</protein>
<dbReference type="PANTHER" id="PTHR30383">
    <property type="entry name" value="THIOESTERASE 1/PROTEASE 1/LYSOPHOSPHOLIPASE L1"/>
    <property type="match status" value="1"/>
</dbReference>
<dbReference type="OrthoDB" id="234896at2"/>
<evidence type="ECO:0000313" key="3">
    <source>
        <dbReference type="Proteomes" id="UP000199518"/>
    </source>
</evidence>
<feature type="chain" id="PRO_5011526857" evidence="1">
    <location>
        <begin position="26"/>
        <end position="626"/>
    </location>
</feature>
<accession>A0A1I3F675</accession>
<reference evidence="3" key="1">
    <citation type="submission" date="2016-10" db="EMBL/GenBank/DDBJ databases">
        <authorList>
            <person name="Varghese N."/>
            <person name="Submissions S."/>
        </authorList>
    </citation>
    <scope>NUCLEOTIDE SEQUENCE [LARGE SCALE GENOMIC DNA]</scope>
    <source>
        <strain evidence="3">DSM 26348</strain>
    </source>
</reference>